<dbReference type="OrthoDB" id="1109933at2"/>
<dbReference type="RefSeq" id="WP_021645426.1">
    <property type="nucleotide sequence ID" value="NZ_KE993110.1"/>
</dbReference>
<dbReference type="EMBL" id="AWSV01000106">
    <property type="protein sequence ID" value="ERI85229.1"/>
    <property type="molecule type" value="Genomic_DNA"/>
</dbReference>
<keyword evidence="2" id="KW-0732">Signal</keyword>
<reference evidence="3 4" key="1">
    <citation type="submission" date="2013-08" db="EMBL/GenBank/DDBJ databases">
        <authorList>
            <person name="Weinstock G."/>
            <person name="Sodergren E."/>
            <person name="Wylie T."/>
            <person name="Fulton L."/>
            <person name="Fulton R."/>
            <person name="Fronick C."/>
            <person name="O'Laughlin M."/>
            <person name="Godfrey J."/>
            <person name="Miner T."/>
            <person name="Herter B."/>
            <person name="Appelbaum E."/>
            <person name="Cordes M."/>
            <person name="Lek S."/>
            <person name="Wollam A."/>
            <person name="Pepin K.H."/>
            <person name="Palsikar V.B."/>
            <person name="Mitreva M."/>
            <person name="Wilson R.K."/>
        </authorList>
    </citation>
    <scope>NUCLEOTIDE SEQUENCE [LARGE SCALE GENOMIC DNA]</scope>
    <source>
        <strain evidence="3 4">F0041</strain>
    </source>
</reference>
<comment type="catalytic activity">
    <reaction evidence="1">
        <text>an L-aminoacyl-L-amino acid + H2O = 2 an L-alpha-amino acid</text>
        <dbReference type="Rhea" id="RHEA:48940"/>
        <dbReference type="ChEBI" id="CHEBI:15377"/>
        <dbReference type="ChEBI" id="CHEBI:59869"/>
        <dbReference type="ChEBI" id="CHEBI:77460"/>
    </reaction>
</comment>
<dbReference type="AlphaFoldDB" id="U2C454"/>
<proteinExistence type="inferred from homology"/>
<dbReference type="HOGENOM" id="CLU_014823_3_0_10"/>
<gene>
    <name evidence="3" type="ORF">HMPREF1981_01926</name>
</gene>
<dbReference type="GO" id="GO:0006508">
    <property type="term" value="P:proteolysis"/>
    <property type="evidence" value="ECO:0007669"/>
    <property type="project" value="UniProtKB-KW"/>
</dbReference>
<sequence>MKKRILLSAVMLLAALANTFACTNLIVGKNASADGSTIVSYSADSYGLFGELYHYPAATYPEGTMMKVHEWDTGKYLGEIEQARRTYNVIGNMNEFQLTIGETTFGGRPELTDSTGIIDYGSLIYITLQRARTAREAIKVMTDLVQQYGYYSSGESFTIADPNEIWIMEMIGKGPGIRGAVWVAVRVPDDCISAHANQARIHRFDMNDKENCIYSPDVVSFARERGYFNGVNKEFSFAEAYAPLDFGARRFCEARVWSYFNRFTDRGNEFLPYIEGDTDEPMPLFVRPNRKISVQDVKDMMRDHYEGTPLDISNDFGAGPYKMPYRLSPLNFKVGDKEYFNERPISTQQTGFVFVAQMRADKPDAIGGVLWFGVDDANMTVFTPVYCCATKAPVCYTRVNNADYITFSWNSSFWIFNWVSNMIYPRYDLMIGDLRSVQRELEETFNRMQEKVEETAAGLLEKDKKAAVEFLTGYTDETARKTLDTWKELGTFLIVKYNDGVVKRMKDGVFERNSIGQPATVIRPGYPKEFLEEYVKRTGDRYLVK</sequence>
<comment type="similarity">
    <text evidence="1">Belongs to the peptidase C69 family.</text>
</comment>
<keyword evidence="1" id="KW-0645">Protease</keyword>
<evidence type="ECO:0000313" key="4">
    <source>
        <dbReference type="Proteomes" id="UP000016496"/>
    </source>
</evidence>
<dbReference type="Gene3D" id="3.60.60.10">
    <property type="entry name" value="Penicillin V Acylase, Chain A"/>
    <property type="match status" value="1"/>
</dbReference>
<evidence type="ECO:0000313" key="3">
    <source>
        <dbReference type="EMBL" id="ERI85229.1"/>
    </source>
</evidence>
<keyword evidence="1" id="KW-0378">Hydrolase</keyword>
<evidence type="ECO:0000256" key="2">
    <source>
        <dbReference type="SAM" id="SignalP"/>
    </source>
</evidence>
<dbReference type="InterPro" id="IPR005322">
    <property type="entry name" value="Peptidase_C69"/>
</dbReference>
<dbReference type="PANTHER" id="PTHR12994">
    <property type="entry name" value="SECERNIN"/>
    <property type="match status" value="1"/>
</dbReference>
<protein>
    <recommendedName>
        <fullName evidence="1">Dipeptidase</fullName>
        <ecNumber evidence="1">3.4.-.-</ecNumber>
    </recommendedName>
</protein>
<dbReference type="PANTHER" id="PTHR12994:SF17">
    <property type="entry name" value="LD30995P"/>
    <property type="match status" value="1"/>
</dbReference>
<dbReference type="Pfam" id="PF03577">
    <property type="entry name" value="Peptidase_C69"/>
    <property type="match status" value="2"/>
</dbReference>
<organism evidence="3 4">
    <name type="scientific">Bacteroides pyogenes F0041</name>
    <dbReference type="NCBI Taxonomy" id="1321819"/>
    <lineage>
        <taxon>Bacteria</taxon>
        <taxon>Pseudomonadati</taxon>
        <taxon>Bacteroidota</taxon>
        <taxon>Bacteroidia</taxon>
        <taxon>Bacteroidales</taxon>
        <taxon>Bacteroidaceae</taxon>
        <taxon>Bacteroides</taxon>
    </lineage>
</organism>
<accession>U2C454</accession>
<keyword evidence="1" id="KW-0224">Dipeptidase</keyword>
<name>U2C454_9BACE</name>
<dbReference type="Proteomes" id="UP000016496">
    <property type="component" value="Unassembled WGS sequence"/>
</dbReference>
<feature type="signal peptide" evidence="2">
    <location>
        <begin position="1"/>
        <end position="21"/>
    </location>
</feature>
<dbReference type="GO" id="GO:0070004">
    <property type="term" value="F:cysteine-type exopeptidase activity"/>
    <property type="evidence" value="ECO:0007669"/>
    <property type="project" value="InterPro"/>
</dbReference>
<dbReference type="EC" id="3.4.-.-" evidence="1"/>
<comment type="caution">
    <text evidence="3">The sequence shown here is derived from an EMBL/GenBank/DDBJ whole genome shotgun (WGS) entry which is preliminary data.</text>
</comment>
<dbReference type="GO" id="GO:0016805">
    <property type="term" value="F:dipeptidase activity"/>
    <property type="evidence" value="ECO:0007669"/>
    <property type="project" value="UniProtKB-KW"/>
</dbReference>
<feature type="chain" id="PRO_5004624149" description="Dipeptidase" evidence="2">
    <location>
        <begin position="22"/>
        <end position="545"/>
    </location>
</feature>
<dbReference type="PATRIC" id="fig|1321819.3.peg.1775"/>
<evidence type="ECO:0000256" key="1">
    <source>
        <dbReference type="RuleBase" id="RU364089"/>
    </source>
</evidence>